<evidence type="ECO:0000256" key="4">
    <source>
        <dbReference type="ARBA" id="ARBA00012339"/>
    </source>
</evidence>
<dbReference type="Proteomes" id="UP000033562">
    <property type="component" value="Unassembled WGS sequence"/>
</dbReference>
<dbReference type="Gene3D" id="1.20.200.10">
    <property type="entry name" value="Fumarase/aspartase (Central domain)"/>
    <property type="match status" value="1"/>
</dbReference>
<comment type="pathway">
    <text evidence="1 12">Purine metabolism; IMP biosynthesis via de novo pathway; 5-amino-1-(5-phospho-D-ribosyl)imidazole-4-carboxamide from 5-amino-1-(5-phospho-D-ribosyl)imidazole-4-carboxylate: step 2/2.</text>
</comment>
<dbReference type="GO" id="GO:0006189">
    <property type="term" value="P:'de novo' IMP biosynthetic process"/>
    <property type="evidence" value="ECO:0007669"/>
    <property type="project" value="UniProtKB-UniPathway"/>
</dbReference>
<evidence type="ECO:0000256" key="10">
    <source>
        <dbReference type="ARBA" id="ARBA00049115"/>
    </source>
</evidence>
<dbReference type="GO" id="GO:0070626">
    <property type="term" value="F:(S)-2-(5-amino-1-(5-phospho-D-ribosyl)imidazole-4-carboxamido) succinate lyase (fumarate-forming) activity"/>
    <property type="evidence" value="ECO:0007669"/>
    <property type="project" value="TreeGrafter"/>
</dbReference>
<dbReference type="PRINTS" id="PR00145">
    <property type="entry name" value="ARGSUCLYASE"/>
</dbReference>
<dbReference type="CDD" id="cd01360">
    <property type="entry name" value="Adenylsuccinate_lyase_1"/>
    <property type="match status" value="1"/>
</dbReference>
<evidence type="ECO:0000313" key="15">
    <source>
        <dbReference type="Proteomes" id="UP000033562"/>
    </source>
</evidence>
<dbReference type="InterPro" id="IPR019468">
    <property type="entry name" value="AdenyloSucc_lyase_C"/>
</dbReference>
<keyword evidence="7 12" id="KW-0456">Lyase</keyword>
<evidence type="ECO:0000256" key="12">
    <source>
        <dbReference type="RuleBase" id="RU361172"/>
    </source>
</evidence>
<dbReference type="GO" id="GO:0005829">
    <property type="term" value="C:cytosol"/>
    <property type="evidence" value="ECO:0007669"/>
    <property type="project" value="TreeGrafter"/>
</dbReference>
<evidence type="ECO:0000256" key="9">
    <source>
        <dbReference type="ARBA" id="ARBA00030717"/>
    </source>
</evidence>
<dbReference type="GO" id="GO:0004018">
    <property type="term" value="F:N6-(1,2-dicarboxyethyl)AMP AMP-lyase (fumarate-forming) activity"/>
    <property type="evidence" value="ECO:0007669"/>
    <property type="project" value="UniProtKB-UniRule"/>
</dbReference>
<evidence type="ECO:0000256" key="5">
    <source>
        <dbReference type="ARBA" id="ARBA00017058"/>
    </source>
</evidence>
<dbReference type="PATRIC" id="fig|1359163.3.peg.1016"/>
<dbReference type="AlphaFoldDB" id="A0A0F3NRZ6"/>
<protein>
    <recommendedName>
        <fullName evidence="5 11">Adenylosuccinate lyase</fullName>
        <shortName evidence="12">ASL</shortName>
        <ecNumber evidence="4 11">4.3.2.2</ecNumber>
    </recommendedName>
    <alternativeName>
        <fullName evidence="9 12">Adenylosuccinase</fullName>
    </alternativeName>
</protein>
<dbReference type="FunFam" id="1.10.40.30:FF:000007">
    <property type="entry name" value="Adenylosuccinate lyase"/>
    <property type="match status" value="1"/>
</dbReference>
<dbReference type="EC" id="4.3.2.2" evidence="4 11"/>
<dbReference type="UniPathway" id="UPA00075">
    <property type="reaction ID" value="UER00336"/>
</dbReference>
<dbReference type="SUPFAM" id="SSF48557">
    <property type="entry name" value="L-aspartase-like"/>
    <property type="match status" value="1"/>
</dbReference>
<dbReference type="EMBL" id="LANX01000001">
    <property type="protein sequence ID" value="KJV69649.1"/>
    <property type="molecule type" value="Genomic_DNA"/>
</dbReference>
<comment type="caution">
    <text evidence="14">The sequence shown here is derived from an EMBL/GenBank/DDBJ whole genome shotgun (WGS) entry which is preliminary data.</text>
</comment>
<dbReference type="InterPro" id="IPR020557">
    <property type="entry name" value="Fumarate_lyase_CS"/>
</dbReference>
<dbReference type="Gene3D" id="1.10.275.10">
    <property type="entry name" value="Fumarase/aspartase (N-terminal domain)"/>
    <property type="match status" value="1"/>
</dbReference>
<evidence type="ECO:0000313" key="14">
    <source>
        <dbReference type="EMBL" id="KJV69649.1"/>
    </source>
</evidence>
<comment type="catalytic activity">
    <reaction evidence="10">
        <text>N(6)-(1,2-dicarboxyethyl)-AMP = fumarate + AMP</text>
        <dbReference type="Rhea" id="RHEA:16853"/>
        <dbReference type="ChEBI" id="CHEBI:29806"/>
        <dbReference type="ChEBI" id="CHEBI:57567"/>
        <dbReference type="ChEBI" id="CHEBI:456215"/>
        <dbReference type="EC" id="4.3.2.2"/>
    </reaction>
    <physiologicalReaction direction="left-to-right" evidence="10">
        <dbReference type="Rhea" id="RHEA:16854"/>
    </physiologicalReaction>
</comment>
<dbReference type="NCBIfam" id="TIGR00928">
    <property type="entry name" value="purB"/>
    <property type="match status" value="1"/>
</dbReference>
<evidence type="ECO:0000256" key="2">
    <source>
        <dbReference type="ARBA" id="ARBA00004734"/>
    </source>
</evidence>
<dbReference type="STRING" id="1359163.NLO413_1049"/>
<dbReference type="InterPro" id="IPR024083">
    <property type="entry name" value="Fumarase/histidase_N"/>
</dbReference>
<dbReference type="InterPro" id="IPR022761">
    <property type="entry name" value="Fumarate_lyase_N"/>
</dbReference>
<evidence type="ECO:0000256" key="8">
    <source>
        <dbReference type="ARBA" id="ARBA00024477"/>
    </source>
</evidence>
<dbReference type="PRINTS" id="PR00149">
    <property type="entry name" value="FUMRATELYASE"/>
</dbReference>
<gene>
    <name evidence="14" type="primary">purB</name>
    <name evidence="14" type="ORF">NLO413_1049</name>
</gene>
<dbReference type="Gene3D" id="1.10.40.30">
    <property type="entry name" value="Fumarase/aspartase (C-terminal domain)"/>
    <property type="match status" value="1"/>
</dbReference>
<evidence type="ECO:0000259" key="13">
    <source>
        <dbReference type="SMART" id="SM00998"/>
    </source>
</evidence>
<evidence type="ECO:0000256" key="11">
    <source>
        <dbReference type="NCBIfam" id="TIGR00928"/>
    </source>
</evidence>
<feature type="domain" description="Adenylosuccinate lyase C-terminal" evidence="13">
    <location>
        <begin position="327"/>
        <end position="407"/>
    </location>
</feature>
<sequence length="409" mass="46389">MDIEQYACEAQAKLGVVPQYIVDNLKNKIKYFDIEKINAIESAVKHDVIAFLTYIAEHTNVDIRYLHYGMTSSDVVDTCLAVQLHQSCNILLSNIQDILFELKQKSEDNKYLLCIGRSHGIHAEPITFGLKFARFYAEFKRNYNRLKIAQQEISTCKISGAMGNFANINPFVEEYVASSLGLIPETISSQVIPRDRHAMFFATLGVIASSIENIVTEIRNLHKTEILEIVEYFSPGQKGSSAMPHKKNPILSENLTGISRIIRSYVIPALENVTLWHERDISHSSVERCIAPDSCIALNFALVRLKHLIGNMVINKNSIKNNLNMSNGLTHSQRVLLTLVNCGLSREKSYKIVQDIALKTLENNSHFLDELKQDLTLSKYISSKTLDSLFSYDYYTKHIDTIFNKVFST</sequence>
<proteinExistence type="inferred from homology"/>
<organism evidence="14 15">
    <name type="scientific">Candidatus Neoehrlichia procyonis str. RAC413</name>
    <dbReference type="NCBI Taxonomy" id="1359163"/>
    <lineage>
        <taxon>Bacteria</taxon>
        <taxon>Pseudomonadati</taxon>
        <taxon>Pseudomonadota</taxon>
        <taxon>Alphaproteobacteria</taxon>
        <taxon>Rickettsiales</taxon>
        <taxon>Anaplasmataceae</taxon>
        <taxon>Candidatus Neoehrlichia</taxon>
    </lineage>
</organism>
<evidence type="ECO:0000256" key="3">
    <source>
        <dbReference type="ARBA" id="ARBA00008273"/>
    </source>
</evidence>
<comment type="catalytic activity">
    <reaction evidence="8">
        <text>(2S)-2-[5-amino-1-(5-phospho-beta-D-ribosyl)imidazole-4-carboxamido]succinate = 5-amino-1-(5-phospho-beta-D-ribosyl)imidazole-4-carboxamide + fumarate</text>
        <dbReference type="Rhea" id="RHEA:23920"/>
        <dbReference type="ChEBI" id="CHEBI:29806"/>
        <dbReference type="ChEBI" id="CHEBI:58443"/>
        <dbReference type="ChEBI" id="CHEBI:58475"/>
        <dbReference type="EC" id="4.3.2.2"/>
    </reaction>
    <physiologicalReaction direction="left-to-right" evidence="8">
        <dbReference type="Rhea" id="RHEA:23921"/>
    </physiologicalReaction>
</comment>
<reference evidence="14 15" key="1">
    <citation type="submission" date="2015-02" db="EMBL/GenBank/DDBJ databases">
        <title>Genome Sequencing of Rickettsiales.</title>
        <authorList>
            <person name="Daugherty S.C."/>
            <person name="Su Q."/>
            <person name="Abolude K."/>
            <person name="Beier-Sexton M."/>
            <person name="Carlyon J.A."/>
            <person name="Carter R."/>
            <person name="Day N.P."/>
            <person name="Dumler S.J."/>
            <person name="Dyachenko V."/>
            <person name="Godinez A."/>
            <person name="Kurtti T.J."/>
            <person name="Lichay M."/>
            <person name="Mullins K.E."/>
            <person name="Ott S."/>
            <person name="Pappas-Brown V."/>
            <person name="Paris D.H."/>
            <person name="Patel P."/>
            <person name="Richards A.L."/>
            <person name="Sadzewicz L."/>
            <person name="Sears K."/>
            <person name="Seidman D."/>
            <person name="Sengamalay N."/>
            <person name="Stenos J."/>
            <person name="Tallon L.J."/>
            <person name="Vincent G."/>
            <person name="Fraser C.M."/>
            <person name="Munderloh U."/>
            <person name="Dunning-Hotopp J.C."/>
        </authorList>
    </citation>
    <scope>NUCLEOTIDE SEQUENCE [LARGE SCALE GENOMIC DNA]</scope>
    <source>
        <strain evidence="14 15">RAC413</strain>
    </source>
</reference>
<evidence type="ECO:0000256" key="1">
    <source>
        <dbReference type="ARBA" id="ARBA00004706"/>
    </source>
</evidence>
<name>A0A0F3NRZ6_9RICK</name>
<dbReference type="InterPro" id="IPR008948">
    <property type="entry name" value="L-Aspartase-like"/>
</dbReference>
<dbReference type="InterPro" id="IPR004769">
    <property type="entry name" value="Pur_lyase"/>
</dbReference>
<comment type="pathway">
    <text evidence="2 12">Purine metabolism; AMP biosynthesis via de novo pathway; AMP from IMP: step 2/2.</text>
</comment>
<keyword evidence="15" id="KW-1185">Reference proteome</keyword>
<evidence type="ECO:0000256" key="6">
    <source>
        <dbReference type="ARBA" id="ARBA00022755"/>
    </source>
</evidence>
<dbReference type="PROSITE" id="PS00163">
    <property type="entry name" value="FUMARATE_LYASES"/>
    <property type="match status" value="1"/>
</dbReference>
<evidence type="ECO:0000256" key="7">
    <source>
        <dbReference type="ARBA" id="ARBA00023239"/>
    </source>
</evidence>
<dbReference type="UniPathway" id="UPA00074">
    <property type="reaction ID" value="UER00132"/>
</dbReference>
<dbReference type="PANTHER" id="PTHR43172:SF1">
    <property type="entry name" value="ADENYLOSUCCINATE LYASE"/>
    <property type="match status" value="1"/>
</dbReference>
<dbReference type="SMART" id="SM00998">
    <property type="entry name" value="ADSL_C"/>
    <property type="match status" value="1"/>
</dbReference>
<keyword evidence="6 12" id="KW-0658">Purine biosynthesis</keyword>
<accession>A0A0F3NRZ6</accession>
<dbReference type="FunFam" id="1.20.200.10:FF:000008">
    <property type="entry name" value="Adenylosuccinate lyase"/>
    <property type="match status" value="1"/>
</dbReference>
<dbReference type="Pfam" id="PF00206">
    <property type="entry name" value="Lyase_1"/>
    <property type="match status" value="1"/>
</dbReference>
<dbReference type="GO" id="GO:0044208">
    <property type="term" value="P:'de novo' AMP biosynthetic process"/>
    <property type="evidence" value="ECO:0007669"/>
    <property type="project" value="UniProtKB-UniPathway"/>
</dbReference>
<dbReference type="InterPro" id="IPR000362">
    <property type="entry name" value="Fumarate_lyase_fam"/>
</dbReference>
<dbReference type="PANTHER" id="PTHR43172">
    <property type="entry name" value="ADENYLOSUCCINATE LYASE"/>
    <property type="match status" value="1"/>
</dbReference>
<comment type="similarity">
    <text evidence="3 12">Belongs to the lyase 1 family. Adenylosuccinate lyase subfamily.</text>
</comment>
<dbReference type="Pfam" id="PF10397">
    <property type="entry name" value="ADSL_C"/>
    <property type="match status" value="1"/>
</dbReference>